<evidence type="ECO:0000259" key="2">
    <source>
        <dbReference type="Pfam" id="PF18998"/>
    </source>
</evidence>
<dbReference type="Pfam" id="PF03382">
    <property type="entry name" value="DUF285"/>
    <property type="match status" value="2"/>
</dbReference>
<gene>
    <name evidence="3" type="ORF">CWD77_07825</name>
</gene>
<dbReference type="InterPro" id="IPR005046">
    <property type="entry name" value="DUF285"/>
</dbReference>
<name>A0A2N0VH09_9BACT</name>
<feature type="domain" description="Bacterial repeat" evidence="2">
    <location>
        <begin position="175"/>
        <end position="247"/>
    </location>
</feature>
<evidence type="ECO:0000256" key="1">
    <source>
        <dbReference type="SAM" id="SignalP"/>
    </source>
</evidence>
<keyword evidence="4" id="KW-1185">Reference proteome</keyword>
<proteinExistence type="predicted"/>
<dbReference type="InterPro" id="IPR044060">
    <property type="entry name" value="Bacterial_rp_domain"/>
</dbReference>
<feature type="signal peptide" evidence="1">
    <location>
        <begin position="1"/>
        <end position="24"/>
    </location>
</feature>
<feature type="domain" description="Bacterial repeat" evidence="2">
    <location>
        <begin position="31"/>
        <end position="97"/>
    </location>
</feature>
<evidence type="ECO:0000313" key="4">
    <source>
        <dbReference type="Proteomes" id="UP000233398"/>
    </source>
</evidence>
<accession>A0A2N0VH09</accession>
<organism evidence="3 4">
    <name type="scientific">Rhodohalobacter barkolensis</name>
    <dbReference type="NCBI Taxonomy" id="2053187"/>
    <lineage>
        <taxon>Bacteria</taxon>
        <taxon>Pseudomonadati</taxon>
        <taxon>Balneolota</taxon>
        <taxon>Balneolia</taxon>
        <taxon>Balneolales</taxon>
        <taxon>Balneolaceae</taxon>
        <taxon>Rhodohalobacter</taxon>
    </lineage>
</organism>
<protein>
    <recommendedName>
        <fullName evidence="2">Bacterial repeat domain-containing protein</fullName>
    </recommendedName>
</protein>
<reference evidence="3 4" key="1">
    <citation type="submission" date="2017-11" db="EMBL/GenBank/DDBJ databases">
        <title>Rhodohalobacter 15182 sp. nov., isolated from a salt lake.</title>
        <authorList>
            <person name="Han S."/>
        </authorList>
    </citation>
    <scope>NUCLEOTIDE SEQUENCE [LARGE SCALE GENOMIC DNA]</scope>
    <source>
        <strain evidence="3 4">15182</strain>
    </source>
</reference>
<dbReference type="Pfam" id="PF18998">
    <property type="entry name" value="Flg_new_2"/>
    <property type="match status" value="3"/>
</dbReference>
<keyword evidence="1" id="KW-0732">Signal</keyword>
<dbReference type="InterPro" id="IPR011889">
    <property type="entry name" value="Liste_lipo_26"/>
</dbReference>
<comment type="caution">
    <text evidence="3">The sequence shown here is derived from an EMBL/GenBank/DDBJ whole genome shotgun (WGS) entry which is preliminary data.</text>
</comment>
<feature type="domain" description="Bacterial repeat" evidence="2">
    <location>
        <begin position="100"/>
        <end position="172"/>
    </location>
</feature>
<evidence type="ECO:0000313" key="3">
    <source>
        <dbReference type="EMBL" id="PKD43471.1"/>
    </source>
</evidence>
<dbReference type="EMBL" id="PISP01000002">
    <property type="protein sequence ID" value="PKD43471.1"/>
    <property type="molecule type" value="Genomic_DNA"/>
</dbReference>
<dbReference type="Proteomes" id="UP000233398">
    <property type="component" value="Unassembled WGS sequence"/>
</dbReference>
<sequence length="599" mass="67965">MGNLYYSFAVIFSLFLFLSCSTESTPVYQLSVDVEPTEAGSVTPSNSEAEEGESIRITALVNEHWVFDRWQGDHRGTSNPASVSMDSDKNVTALFVKRDYPLTVNVEGEGSVEEKVVNTKNTDYEHGTVVELTAVPTDGWYFSHWSGSVESEENPETLEVDSEREVTAVFERRDYPLTINIEGEGTVSEEVIQAKTTEYPYETVVQLTANPLDGWSFIEWSGDFSSNESQINISVNNELVVKALFEKTFYLHDNGITIMCPNANVGEKGIVEGVEYEAVDKNLVIQRLDENKDLTKVCTSLVIDMVDLFRNRDFNQPIGNWDVSNVTDMSGLFWNSNFDELSNFNQSIEEWDVSSVKSMYAMFRGTVFDKNIEKWDVSNVTGMSSMFRESQFNQPIESWDVGNVTQMSGMFVGAEFNQPLNKWDVSNVERMSMMFNSAEFNQPIGDWDVSSVVDMSNMFFINSTFNQPIGNWDVSNVENMRLMFHTSVYNHPLDGWDVGKVTNTVGMFARSSFNQPIGNWDVSNVESMYNMFGHSPYNYPLNEWDVSNVSEMDLMFRNTNFNQPINKWCVSNIISEPSDFATDSPLVEENKPIWGTCPE</sequence>
<dbReference type="NCBIfam" id="TIGR02167">
    <property type="entry name" value="Liste_lipo_26"/>
    <property type="match status" value="1"/>
</dbReference>
<dbReference type="OrthoDB" id="1525027at2"/>
<dbReference type="AlphaFoldDB" id="A0A2N0VH09"/>
<feature type="chain" id="PRO_5014709405" description="Bacterial repeat domain-containing protein" evidence="1">
    <location>
        <begin position="25"/>
        <end position="599"/>
    </location>
</feature>